<protein>
    <recommendedName>
        <fullName evidence="1">Protein Smg homolog</fullName>
    </recommendedName>
</protein>
<evidence type="ECO:0000313" key="2">
    <source>
        <dbReference type="EMBL" id="UOD50566.1"/>
    </source>
</evidence>
<evidence type="ECO:0000313" key="3">
    <source>
        <dbReference type="Proteomes" id="UP000831607"/>
    </source>
</evidence>
<dbReference type="Pfam" id="PF04361">
    <property type="entry name" value="DUF494"/>
    <property type="match status" value="1"/>
</dbReference>
<accession>A0ABY4AJW4</accession>
<dbReference type="PANTHER" id="PTHR38692:SF1">
    <property type="entry name" value="PROTEIN SMG"/>
    <property type="match status" value="1"/>
</dbReference>
<dbReference type="InterPro" id="IPR007456">
    <property type="entry name" value="Smg"/>
</dbReference>
<gene>
    <name evidence="1" type="primary">smg</name>
    <name evidence="2" type="ORF">DHf2319_01090</name>
</gene>
<dbReference type="Proteomes" id="UP000831607">
    <property type="component" value="Chromosome"/>
</dbReference>
<comment type="similarity">
    <text evidence="1">Belongs to the Smg family.</text>
</comment>
<sequence length="153" mass="17322">MFDVLVYLFHNYYTPQACPTADVLAKRLSAAGFEDDEIDEALQWLMGLAQTTEHCVDLAQYTGNGARVYAEVERRQLSPEAIGFITFLENTEVLAAPLREIVIERALACEECPVTLDRIKIIALMVLWSQEAEVDHLILEELLRLHDGEDTCH</sequence>
<evidence type="ECO:0000256" key="1">
    <source>
        <dbReference type="HAMAP-Rule" id="MF_00598"/>
    </source>
</evidence>
<dbReference type="HAMAP" id="MF_00598">
    <property type="entry name" value="Smg"/>
    <property type="match status" value="1"/>
</dbReference>
<dbReference type="RefSeq" id="WP_243478969.1">
    <property type="nucleotide sequence ID" value="NZ_CP063982.1"/>
</dbReference>
<dbReference type="EMBL" id="CP063982">
    <property type="protein sequence ID" value="UOD50566.1"/>
    <property type="molecule type" value="Genomic_DNA"/>
</dbReference>
<organism evidence="2 3">
    <name type="scientific">Orrella daihaiensis</name>
    <dbReference type="NCBI Taxonomy" id="2782176"/>
    <lineage>
        <taxon>Bacteria</taxon>
        <taxon>Pseudomonadati</taxon>
        <taxon>Pseudomonadota</taxon>
        <taxon>Betaproteobacteria</taxon>
        <taxon>Burkholderiales</taxon>
        <taxon>Alcaligenaceae</taxon>
        <taxon>Orrella</taxon>
    </lineage>
</organism>
<proteinExistence type="inferred from homology"/>
<name>A0ABY4AJW4_9BURK</name>
<dbReference type="PANTHER" id="PTHR38692">
    <property type="entry name" value="PROTEIN SMG"/>
    <property type="match status" value="1"/>
</dbReference>
<reference evidence="2 3" key="1">
    <citation type="submission" date="2020-11" db="EMBL/GenBank/DDBJ databases">
        <title>Algicoccus daihaiensis sp.nov., isolated from Daihai Lake in Inner Mongolia.</title>
        <authorList>
            <person name="Kai J."/>
        </authorList>
    </citation>
    <scope>NUCLEOTIDE SEQUENCE [LARGE SCALE GENOMIC DNA]</scope>
    <source>
        <strain evidence="3">f23</strain>
    </source>
</reference>
<keyword evidence="3" id="KW-1185">Reference proteome</keyword>